<organism evidence="8 9">
    <name type="scientific">Symbiodinium natans</name>
    <dbReference type="NCBI Taxonomy" id="878477"/>
    <lineage>
        <taxon>Eukaryota</taxon>
        <taxon>Sar</taxon>
        <taxon>Alveolata</taxon>
        <taxon>Dinophyceae</taxon>
        <taxon>Suessiales</taxon>
        <taxon>Symbiodiniaceae</taxon>
        <taxon>Symbiodinium</taxon>
    </lineage>
</organism>
<keyword evidence="3 5" id="KW-1133">Transmembrane helix</keyword>
<evidence type="ECO:0000256" key="1">
    <source>
        <dbReference type="ARBA" id="ARBA00004141"/>
    </source>
</evidence>
<dbReference type="InterPro" id="IPR050186">
    <property type="entry name" value="TPT_transporter"/>
</dbReference>
<dbReference type="Proteomes" id="UP000604046">
    <property type="component" value="Unassembled WGS sequence"/>
</dbReference>
<feature type="transmembrane region" description="Helical" evidence="5">
    <location>
        <begin position="196"/>
        <end position="226"/>
    </location>
</feature>
<keyword evidence="6" id="KW-0732">Signal</keyword>
<sequence>MIPSALWILLLYVRLAPALHNRSERISVVLSHDATFKTAAPVRSLWSDNVSRLIRRQSGAHNVEPGTPALPEGAVVGEVVFAVRLRKLGLTSIAGIVGAYWVTVFRETSKESPGEDRSLLSAAPQALPWMVLSLILSIFNKWIFIPSGADFPYPLTLSCCHMFTTSLVLHSLRLFKPSLFPGLREGLRSDWETFRAVLLVGGLLAVSVVLSNSAAMLLSVAFINMLKGGNSLFALALGLAVGTTQWPTALQLMWPVLIISAGAAATIHGELYLSHVGLLLLVVAILVEQFRLVLFKSMMSETGLKLDPLSALSLFAPVAFLVAAPFALGELRAAVHVLDPMRGSALILNALTAVTLNVAYSRLLKVASPVTFTVFGTAKDVATAGLSLCIVGGVVTPLQLCGYGATLFGMLQYDRTKRQQAGAQ</sequence>
<evidence type="ECO:0000256" key="3">
    <source>
        <dbReference type="ARBA" id="ARBA00022989"/>
    </source>
</evidence>
<dbReference type="EMBL" id="CAJNDS010002744">
    <property type="protein sequence ID" value="CAE7581381.1"/>
    <property type="molecule type" value="Genomic_DNA"/>
</dbReference>
<keyword evidence="9" id="KW-1185">Reference proteome</keyword>
<evidence type="ECO:0000256" key="4">
    <source>
        <dbReference type="ARBA" id="ARBA00023136"/>
    </source>
</evidence>
<evidence type="ECO:0000256" key="6">
    <source>
        <dbReference type="SAM" id="SignalP"/>
    </source>
</evidence>
<feature type="chain" id="PRO_5032639014" description="Sugar phosphate transporter domain-containing protein" evidence="6">
    <location>
        <begin position="19"/>
        <end position="424"/>
    </location>
</feature>
<proteinExistence type="predicted"/>
<evidence type="ECO:0000313" key="8">
    <source>
        <dbReference type="EMBL" id="CAE7581381.1"/>
    </source>
</evidence>
<dbReference type="AlphaFoldDB" id="A0A812UL84"/>
<feature type="transmembrane region" description="Helical" evidence="5">
    <location>
        <begin position="126"/>
        <end position="145"/>
    </location>
</feature>
<dbReference type="Pfam" id="PF03151">
    <property type="entry name" value="TPT"/>
    <property type="match status" value="1"/>
</dbReference>
<feature type="transmembrane region" description="Helical" evidence="5">
    <location>
        <begin position="310"/>
        <end position="331"/>
    </location>
</feature>
<comment type="caution">
    <text evidence="8">The sequence shown here is derived from an EMBL/GenBank/DDBJ whole genome shotgun (WGS) entry which is preliminary data.</text>
</comment>
<evidence type="ECO:0000259" key="7">
    <source>
        <dbReference type="Pfam" id="PF03151"/>
    </source>
</evidence>
<gene>
    <name evidence="8" type="ORF">SNAT2548_LOCUS33167</name>
</gene>
<feature type="transmembrane region" description="Helical" evidence="5">
    <location>
        <begin position="232"/>
        <end position="259"/>
    </location>
</feature>
<keyword evidence="2 5" id="KW-0812">Transmembrane</keyword>
<feature type="transmembrane region" description="Helical" evidence="5">
    <location>
        <begin position="343"/>
        <end position="364"/>
    </location>
</feature>
<name>A0A812UL84_9DINO</name>
<dbReference type="OrthoDB" id="6418713at2759"/>
<protein>
    <recommendedName>
        <fullName evidence="7">Sugar phosphate transporter domain-containing protein</fullName>
    </recommendedName>
</protein>
<dbReference type="InterPro" id="IPR004853">
    <property type="entry name" value="Sugar_P_trans_dom"/>
</dbReference>
<feature type="transmembrane region" description="Helical" evidence="5">
    <location>
        <begin position="88"/>
        <end position="105"/>
    </location>
</feature>
<keyword evidence="4 5" id="KW-0472">Membrane</keyword>
<evidence type="ECO:0000256" key="2">
    <source>
        <dbReference type="ARBA" id="ARBA00022692"/>
    </source>
</evidence>
<evidence type="ECO:0000313" key="9">
    <source>
        <dbReference type="Proteomes" id="UP000604046"/>
    </source>
</evidence>
<dbReference type="GO" id="GO:0016020">
    <property type="term" value="C:membrane"/>
    <property type="evidence" value="ECO:0007669"/>
    <property type="project" value="UniProtKB-SubCell"/>
</dbReference>
<evidence type="ECO:0000256" key="5">
    <source>
        <dbReference type="SAM" id="Phobius"/>
    </source>
</evidence>
<reference evidence="8" key="1">
    <citation type="submission" date="2021-02" db="EMBL/GenBank/DDBJ databases">
        <authorList>
            <person name="Dougan E. K."/>
            <person name="Rhodes N."/>
            <person name="Thang M."/>
            <person name="Chan C."/>
        </authorList>
    </citation>
    <scope>NUCLEOTIDE SEQUENCE</scope>
</reference>
<comment type="subcellular location">
    <subcellularLocation>
        <location evidence="1">Membrane</location>
        <topology evidence="1">Multi-pass membrane protein</topology>
    </subcellularLocation>
</comment>
<feature type="transmembrane region" description="Helical" evidence="5">
    <location>
        <begin position="271"/>
        <end position="290"/>
    </location>
</feature>
<accession>A0A812UL84</accession>
<feature type="domain" description="Sugar phosphate transporter" evidence="7">
    <location>
        <begin position="128"/>
        <end position="413"/>
    </location>
</feature>
<feature type="signal peptide" evidence="6">
    <location>
        <begin position="1"/>
        <end position="18"/>
    </location>
</feature>
<dbReference type="PANTHER" id="PTHR11132">
    <property type="entry name" value="SOLUTE CARRIER FAMILY 35"/>
    <property type="match status" value="1"/>
</dbReference>
<feature type="transmembrane region" description="Helical" evidence="5">
    <location>
        <begin position="384"/>
        <end position="411"/>
    </location>
</feature>